<dbReference type="InterPro" id="IPR038653">
    <property type="entry name" value="Put_CMD_sf"/>
</dbReference>
<dbReference type="AlphaFoldDB" id="A0A9D1GE08"/>
<keyword evidence="1" id="KW-0732">Signal</keyword>
<feature type="domain" description="Putative carbohydrate metabolism" evidence="2">
    <location>
        <begin position="105"/>
        <end position="212"/>
    </location>
</feature>
<gene>
    <name evidence="3" type="ORF">IAD06_05085</name>
</gene>
<name>A0A9D1GE08_9BACT</name>
<protein>
    <submittedName>
        <fullName evidence="3">PCMD domain-containing protein</fullName>
    </submittedName>
</protein>
<reference evidence="3" key="1">
    <citation type="submission" date="2020-10" db="EMBL/GenBank/DDBJ databases">
        <authorList>
            <person name="Gilroy R."/>
        </authorList>
    </citation>
    <scope>NUCLEOTIDE SEQUENCE</scope>
    <source>
        <strain evidence="3">21143</strain>
    </source>
</reference>
<comment type="caution">
    <text evidence="3">The sequence shown here is derived from an EMBL/GenBank/DDBJ whole genome shotgun (WGS) entry which is preliminary data.</text>
</comment>
<feature type="signal peptide" evidence="1">
    <location>
        <begin position="1"/>
        <end position="19"/>
    </location>
</feature>
<dbReference type="EMBL" id="DVKT01000036">
    <property type="protein sequence ID" value="HIT39392.1"/>
    <property type="molecule type" value="Genomic_DNA"/>
</dbReference>
<dbReference type="Gene3D" id="2.60.120.890">
    <property type="entry name" value="BT2081, beta-jelly-roll domain"/>
    <property type="match status" value="1"/>
</dbReference>
<reference evidence="3" key="2">
    <citation type="journal article" date="2021" name="PeerJ">
        <title>Extensive microbial diversity within the chicken gut microbiome revealed by metagenomics and culture.</title>
        <authorList>
            <person name="Gilroy R."/>
            <person name="Ravi A."/>
            <person name="Getino M."/>
            <person name="Pursley I."/>
            <person name="Horton D.L."/>
            <person name="Alikhan N.F."/>
            <person name="Baker D."/>
            <person name="Gharbi K."/>
            <person name="Hall N."/>
            <person name="Watson M."/>
            <person name="Adriaenssens E.M."/>
            <person name="Foster-Nyarko E."/>
            <person name="Jarju S."/>
            <person name="Secka A."/>
            <person name="Antonio M."/>
            <person name="Oren A."/>
            <person name="Chaudhuri R.R."/>
            <person name="La Ragione R."/>
            <person name="Hildebrand F."/>
            <person name="Pallen M.J."/>
        </authorList>
    </citation>
    <scope>NUCLEOTIDE SEQUENCE</scope>
    <source>
        <strain evidence="3">21143</strain>
    </source>
</reference>
<accession>A0A9D1GE08</accession>
<dbReference type="Pfam" id="PF13201">
    <property type="entry name" value="PCMD"/>
    <property type="match status" value="1"/>
</dbReference>
<evidence type="ECO:0000313" key="3">
    <source>
        <dbReference type="EMBL" id="HIT39392.1"/>
    </source>
</evidence>
<sequence>MLKRLLFICTVCLPLSVLAQQSDTVSERVELLPYGDMECWTTRVIKESALLGGATKVVYHIGPTQTIEGAEPWVRESSDSPWGGSSVWANPMGIDKVSVTVFPEEREPGNKCARLEVRKETCKVLGMVNITVVATGSVFLGSVREPVKNAKNPQGKLDQGIPFTKRPKALQLDYKLELADQLVKATGMRSSEIEGKDNAEICLYLIQRWEDEDGNVYARRIGTGYCKFSESVPEWQNGFRIPIYYGDISEEPFFRPEMMLELPDGPRYTTNSKGKNVPIQVVGWGDADAEPTHLMLRISSGDRGAFIGAVGTCFWIDNVSFVY</sequence>
<evidence type="ECO:0000256" key="1">
    <source>
        <dbReference type="SAM" id="SignalP"/>
    </source>
</evidence>
<dbReference type="InterPro" id="IPR025112">
    <property type="entry name" value="PCMD"/>
</dbReference>
<feature type="chain" id="PRO_5039030419" evidence="1">
    <location>
        <begin position="20"/>
        <end position="323"/>
    </location>
</feature>
<evidence type="ECO:0000259" key="2">
    <source>
        <dbReference type="Pfam" id="PF13201"/>
    </source>
</evidence>
<proteinExistence type="predicted"/>
<organism evidence="3 4">
    <name type="scientific">Candidatus Caccoplasma intestinavium</name>
    <dbReference type="NCBI Taxonomy" id="2840716"/>
    <lineage>
        <taxon>Bacteria</taxon>
        <taxon>Pseudomonadati</taxon>
        <taxon>Bacteroidota</taxon>
        <taxon>Bacteroidia</taxon>
        <taxon>Bacteroidales</taxon>
        <taxon>Bacteroidaceae</taxon>
        <taxon>Bacteroidaceae incertae sedis</taxon>
        <taxon>Candidatus Caccoplasma</taxon>
    </lineage>
</organism>
<dbReference type="Proteomes" id="UP000886722">
    <property type="component" value="Unassembled WGS sequence"/>
</dbReference>
<evidence type="ECO:0000313" key="4">
    <source>
        <dbReference type="Proteomes" id="UP000886722"/>
    </source>
</evidence>